<accession>A0ABP1RHI3</accession>
<feature type="signal peptide" evidence="1">
    <location>
        <begin position="1"/>
        <end position="26"/>
    </location>
</feature>
<evidence type="ECO:0000313" key="2">
    <source>
        <dbReference type="EMBL" id="CAL8128453.1"/>
    </source>
</evidence>
<keyword evidence="3" id="KW-1185">Reference proteome</keyword>
<gene>
    <name evidence="2" type="ORF">ODALV1_LOCUS22244</name>
</gene>
<sequence length="112" mass="12272">MKATTFLKATLMGILVFILLLQSCSADTNTTSSVAVDVQDIEVDGKIESSHNKIPAAASHNVLSRTRRQRPGPGCPLILLPFGQCERSCHCLRNQYCVRSPYGFGRCRFISG</sequence>
<keyword evidence="1" id="KW-0732">Signal</keyword>
<protein>
    <submittedName>
        <fullName evidence="2">Uncharacterized protein</fullName>
    </submittedName>
</protein>
<organism evidence="2 3">
    <name type="scientific">Orchesella dallaii</name>
    <dbReference type="NCBI Taxonomy" id="48710"/>
    <lineage>
        <taxon>Eukaryota</taxon>
        <taxon>Metazoa</taxon>
        <taxon>Ecdysozoa</taxon>
        <taxon>Arthropoda</taxon>
        <taxon>Hexapoda</taxon>
        <taxon>Collembola</taxon>
        <taxon>Entomobryomorpha</taxon>
        <taxon>Entomobryoidea</taxon>
        <taxon>Orchesellidae</taxon>
        <taxon>Orchesellinae</taxon>
        <taxon>Orchesella</taxon>
    </lineage>
</organism>
<dbReference type="EMBL" id="CAXLJM020000075">
    <property type="protein sequence ID" value="CAL8128453.1"/>
    <property type="molecule type" value="Genomic_DNA"/>
</dbReference>
<comment type="caution">
    <text evidence="2">The sequence shown here is derived from an EMBL/GenBank/DDBJ whole genome shotgun (WGS) entry which is preliminary data.</text>
</comment>
<reference evidence="2 3" key="1">
    <citation type="submission" date="2024-08" db="EMBL/GenBank/DDBJ databases">
        <authorList>
            <person name="Cucini C."/>
            <person name="Frati F."/>
        </authorList>
    </citation>
    <scope>NUCLEOTIDE SEQUENCE [LARGE SCALE GENOMIC DNA]</scope>
</reference>
<evidence type="ECO:0000256" key="1">
    <source>
        <dbReference type="SAM" id="SignalP"/>
    </source>
</evidence>
<dbReference type="Proteomes" id="UP001642540">
    <property type="component" value="Unassembled WGS sequence"/>
</dbReference>
<dbReference type="PROSITE" id="PS51257">
    <property type="entry name" value="PROKAR_LIPOPROTEIN"/>
    <property type="match status" value="1"/>
</dbReference>
<feature type="chain" id="PRO_5046179504" evidence="1">
    <location>
        <begin position="27"/>
        <end position="112"/>
    </location>
</feature>
<name>A0ABP1RHI3_9HEXA</name>
<evidence type="ECO:0000313" key="3">
    <source>
        <dbReference type="Proteomes" id="UP001642540"/>
    </source>
</evidence>
<proteinExistence type="predicted"/>